<dbReference type="InterPro" id="IPR001680">
    <property type="entry name" value="WD40_rpt"/>
</dbReference>
<dbReference type="SMART" id="SM00320">
    <property type="entry name" value="WD40"/>
    <property type="match status" value="5"/>
</dbReference>
<accession>A0A672N0L1</accession>
<evidence type="ECO:0000313" key="13">
    <source>
        <dbReference type="Proteomes" id="UP000472262"/>
    </source>
</evidence>
<dbReference type="PANTHER" id="PTHR15722">
    <property type="entry name" value="IFT140/172-RELATED"/>
    <property type="match status" value="1"/>
</dbReference>
<dbReference type="Pfam" id="PF24762">
    <property type="entry name" value="TPR_IF140-IFT172"/>
    <property type="match status" value="1"/>
</dbReference>
<evidence type="ECO:0000256" key="3">
    <source>
        <dbReference type="ARBA" id="ARBA00022737"/>
    </source>
</evidence>
<reference evidence="12" key="1">
    <citation type="submission" date="2025-08" db="UniProtKB">
        <authorList>
            <consortium name="Ensembl"/>
        </authorList>
    </citation>
    <scope>IDENTIFICATION</scope>
</reference>
<evidence type="ECO:0000259" key="8">
    <source>
        <dbReference type="Pfam" id="PF23383"/>
    </source>
</evidence>
<keyword evidence="13" id="KW-1185">Reference proteome</keyword>
<dbReference type="Pfam" id="PF23385">
    <property type="entry name" value="Beta-prop_IFT140_2nd"/>
    <property type="match status" value="2"/>
</dbReference>
<dbReference type="SUPFAM" id="SSF50978">
    <property type="entry name" value="WD40 repeat-like"/>
    <property type="match status" value="2"/>
</dbReference>
<evidence type="ECO:0000259" key="11">
    <source>
        <dbReference type="Pfam" id="PF24762"/>
    </source>
</evidence>
<dbReference type="Gene3D" id="2.130.10.10">
    <property type="entry name" value="YVTN repeat-like/Quinoprotein amine dehydrogenase"/>
    <property type="match status" value="2"/>
</dbReference>
<dbReference type="InterPro" id="IPR015943">
    <property type="entry name" value="WD40/YVTN_repeat-like_dom_sf"/>
</dbReference>
<comment type="subcellular location">
    <subcellularLocation>
        <location evidence="1">Cell projection</location>
        <location evidence="1">Cilium</location>
    </subcellularLocation>
</comment>
<dbReference type="GO" id="GO:0005930">
    <property type="term" value="C:axoneme"/>
    <property type="evidence" value="ECO:0007669"/>
    <property type="project" value="TreeGrafter"/>
</dbReference>
<dbReference type="Pfam" id="PF24760">
    <property type="entry name" value="TPR_IF140_C"/>
    <property type="match status" value="2"/>
</dbReference>
<organism evidence="12 13">
    <name type="scientific">Sinocyclocheilus grahami</name>
    <name type="common">Dianchi golden-line fish</name>
    <name type="synonym">Barbus grahami</name>
    <dbReference type="NCBI Taxonomy" id="75366"/>
    <lineage>
        <taxon>Eukaryota</taxon>
        <taxon>Metazoa</taxon>
        <taxon>Chordata</taxon>
        <taxon>Craniata</taxon>
        <taxon>Vertebrata</taxon>
        <taxon>Euteleostomi</taxon>
        <taxon>Actinopterygii</taxon>
        <taxon>Neopterygii</taxon>
        <taxon>Teleostei</taxon>
        <taxon>Ostariophysi</taxon>
        <taxon>Cypriniformes</taxon>
        <taxon>Cyprinidae</taxon>
        <taxon>Cyprininae</taxon>
        <taxon>Sinocyclocheilus</taxon>
    </lineage>
</organism>
<evidence type="ECO:0000256" key="5">
    <source>
        <dbReference type="ARBA" id="ARBA00023069"/>
    </source>
</evidence>
<dbReference type="Proteomes" id="UP000472262">
    <property type="component" value="Unassembled WGS sequence"/>
</dbReference>
<dbReference type="InterPro" id="IPR011990">
    <property type="entry name" value="TPR-like_helical_dom_sf"/>
</dbReference>
<keyword evidence="5" id="KW-0969">Cilium</keyword>
<evidence type="ECO:0000313" key="12">
    <source>
        <dbReference type="Ensembl" id="ENSSGRP00000043096.1"/>
    </source>
</evidence>
<dbReference type="FunFam" id="1.25.40.470:FF:000011">
    <property type="entry name" value="Intraflagellar transport protein 140"/>
    <property type="match status" value="1"/>
</dbReference>
<evidence type="ECO:0000259" key="9">
    <source>
        <dbReference type="Pfam" id="PF23385"/>
    </source>
</evidence>
<dbReference type="GO" id="GO:0035721">
    <property type="term" value="P:intraciliary retrograde transport"/>
    <property type="evidence" value="ECO:0007669"/>
    <property type="project" value="TreeGrafter"/>
</dbReference>
<sequence>WLKRISRALAPPLRASSPFCVVWATEKDASQLKAHPVFFHEIVSVVTLSFNLCHVERGFCPSLLQWHPTKPLLAVGWETGETMLLSHPSGELTPLPNNTHNACITVLEWSSNGSRLVTGDQAGVMAVWRVDARGKLQGSPLIKHDYSKPLTCCIFRPPPPAEDVAMLARAAVSGDESALDMFNWKKSNKGAAFALGSQEGLTFYISTADGSVYNVDEQARSVPLVSVESKIQTMWYSKRRDVLAVVTDSLLLSQFSLGPEGIAQEISKVKLSGRGVQHADIVWTENGLLITASGEQHIRLWDVELDDHYALSLDESLGFEKGELLNCVSFCTSKRKILAAGTSRGRVALWHMVTVSDQKGDTKIHWKLQTPAEVEGNISQLQWGSSSHLLAVCSSSSCVVILSEHVLCSHYSQQMAAVQLTPAQLSLANFNTNTHITFHTDTHIRAVQVTKDTVAVWNGKYITVYEPSGQTLHSTGSFQCESPALVVHEENIYTVEPNRVQIRTPQGTVKQLLAFSEAEGNPTQLSVCGSYLAVGTDTCHVRVFDLTRREAKAMGVMKNLSELIPDLGALRSVKCNASGSQLSVLIAQVNGRPDNKVYFYDIELDTLSHFDFFTGRPESSLEDVLVVTFFVTQEHGLLLQDSQPKPATLLSLLALDTPYYYYICKGGDQVVSTPTAAPQVPSSPQMVVRRALRDFVGLESCEKQTRDAMLNFSFYLTIGDMDEAFKAIKLIKSEAVWENMARMCVKSRRLDVARVCLGNMGNARAARALRNTEKEPEVEAQVAVLATQLGMLEDAERLYKSCGRFDLLNKFYQAAGQWQQAVETAETHDRIHLRTTYYSYAKHLEAMGDKNLALVYFEKSDTHRFEVPRMLMEDNLSLEIYINKMKDKDLYKWWGHYLESQSDMEAALHYYDLAQDYLSQVRVYCYLGNIQKASEIANETGNRAASYHVARQYEGQDEISQSVHFYTRAQAYNNAIRLCKENNLDEQLMNLALLSNPEDMMDTAMYYEEKGTHMDRAVMLYHKAGHVSKALELAFATEQFGALQLIAEDLNENSDPALLARCSDFFIKHAQYQKAVELLVAAKKYHEALQLCLDQSLTITEDLAESLTVPKDSSHLSEAGRKELLEKIADCCMRQGNYHLATKKYTQAGNKIKAMRALLKSGDTEKIVFFAGVSRQKEIYVMAANYLQSLDWRNDPEIMKNIIGFYTKGRALDLLAGFYEACAEVEIDDYQNYEKAYGALTEACKCLTKAKGRTFDLLEAVRVCESLLEEKDLDPAVRVGDVYGFLVEHYCHHGNFQQAWSKIEDLRSTRPNINLSLYVSQTSLEALQNAAGVRLVYRDTDTHAAEDDEEVEEDENINH</sequence>
<dbReference type="FunFam" id="1.25.40.470:FF:000010">
    <property type="entry name" value="Intraflagellar transport 140 homolog (Chlamydomonas)"/>
    <property type="match status" value="1"/>
</dbReference>
<evidence type="ECO:0000256" key="7">
    <source>
        <dbReference type="PROSITE-ProRule" id="PRU00221"/>
    </source>
</evidence>
<evidence type="ECO:0000256" key="6">
    <source>
        <dbReference type="ARBA" id="ARBA00023273"/>
    </source>
</evidence>
<proteinExistence type="predicted"/>
<dbReference type="Ensembl" id="ENSSGRT00000046167.1">
    <property type="protein sequence ID" value="ENSSGRP00000043096.1"/>
    <property type="gene ID" value="ENSSGRG00000023293.1"/>
</dbReference>
<feature type="domain" description="IF140 C-terminal TPR" evidence="10">
    <location>
        <begin position="1213"/>
        <end position="1253"/>
    </location>
</feature>
<protein>
    <submittedName>
        <fullName evidence="12">Intraflagellar transport 140</fullName>
    </submittedName>
</protein>
<feature type="domain" description="IFT140 second beta-propeller" evidence="9">
    <location>
        <begin position="620"/>
        <end position="665"/>
    </location>
</feature>
<keyword evidence="4" id="KW-0802">TPR repeat</keyword>
<feature type="domain" description="IF140/IFT172/WDR19 TPR" evidence="11">
    <location>
        <begin position="719"/>
        <end position="1205"/>
    </location>
</feature>
<feature type="repeat" description="WD" evidence="7">
    <location>
        <begin position="97"/>
        <end position="138"/>
    </location>
</feature>
<keyword evidence="3" id="KW-0677">Repeat</keyword>
<dbReference type="InterPro" id="IPR056155">
    <property type="entry name" value="Beta-prop_IFT140_2nd"/>
</dbReference>
<evidence type="ECO:0000256" key="1">
    <source>
        <dbReference type="ARBA" id="ARBA00004138"/>
    </source>
</evidence>
<evidence type="ECO:0000259" key="10">
    <source>
        <dbReference type="Pfam" id="PF24760"/>
    </source>
</evidence>
<feature type="domain" description="IFT140 first beta-propeller" evidence="8">
    <location>
        <begin position="52"/>
        <end position="405"/>
    </location>
</feature>
<name>A0A672N0L1_SINGR</name>
<dbReference type="InterPro" id="IPR056154">
    <property type="entry name" value="Beta-prop_IFT140_1st"/>
</dbReference>
<dbReference type="InterPro" id="IPR056168">
    <property type="entry name" value="TPR_IF140/IFT172/WDR19"/>
</dbReference>
<dbReference type="SUPFAM" id="SSF48452">
    <property type="entry name" value="TPR-like"/>
    <property type="match status" value="1"/>
</dbReference>
<gene>
    <name evidence="12" type="primary">LOC107556672</name>
</gene>
<dbReference type="GO" id="GO:0036064">
    <property type="term" value="C:ciliary basal body"/>
    <property type="evidence" value="ECO:0007669"/>
    <property type="project" value="TreeGrafter"/>
</dbReference>
<dbReference type="GO" id="GO:0030991">
    <property type="term" value="C:intraciliary transport particle A"/>
    <property type="evidence" value="ECO:0007669"/>
    <property type="project" value="TreeGrafter"/>
</dbReference>
<dbReference type="PROSITE" id="PS50082">
    <property type="entry name" value="WD_REPEATS_2"/>
    <property type="match status" value="1"/>
</dbReference>
<feature type="domain" description="IFT140 second beta-propeller" evidence="9">
    <location>
        <begin position="413"/>
        <end position="619"/>
    </location>
</feature>
<dbReference type="Gene3D" id="1.25.40.470">
    <property type="match status" value="2"/>
</dbReference>
<evidence type="ECO:0000256" key="4">
    <source>
        <dbReference type="ARBA" id="ARBA00022803"/>
    </source>
</evidence>
<dbReference type="Pfam" id="PF23383">
    <property type="entry name" value="Beta-prop_IFT140_1st"/>
    <property type="match status" value="1"/>
</dbReference>
<dbReference type="InterPro" id="IPR036322">
    <property type="entry name" value="WD40_repeat_dom_sf"/>
</dbReference>
<dbReference type="FunFam" id="2.130.10.10:FF:000811">
    <property type="entry name" value="Intraflagellar transport 140"/>
    <property type="match status" value="1"/>
</dbReference>
<keyword evidence="2 7" id="KW-0853">WD repeat</keyword>
<dbReference type="InterPro" id="IPR056156">
    <property type="entry name" value="TPR_IF140_C"/>
</dbReference>
<reference evidence="12" key="2">
    <citation type="submission" date="2025-09" db="UniProtKB">
        <authorList>
            <consortium name="Ensembl"/>
        </authorList>
    </citation>
    <scope>IDENTIFICATION</scope>
</reference>
<feature type="domain" description="IF140 C-terminal TPR" evidence="10">
    <location>
        <begin position="1259"/>
        <end position="1307"/>
    </location>
</feature>
<evidence type="ECO:0000256" key="2">
    <source>
        <dbReference type="ARBA" id="ARBA00022574"/>
    </source>
</evidence>
<keyword evidence="6" id="KW-0966">Cell projection</keyword>
<dbReference type="PANTHER" id="PTHR15722:SF7">
    <property type="entry name" value="INTRAFLAGELLAR TRANSPORT PROTEIN 140 HOMOLOG"/>
    <property type="match status" value="1"/>
</dbReference>